<keyword evidence="1" id="KW-0175">Coiled coil</keyword>
<sequence length="377" mass="43649">MSISYAYIRYLKDQEREIVNVNHIKNFHPEHELDFIPNKAYMVQWLAIDSDDETEIDSNLQDPDSWYKAQILLLAASRKELEKKLEGTRVKVSKVFDTSVEDSSEDESASSSLRQEMLDSGKARKEKKKEQQKAKSSSLKKLLSERLECRKRSAVFGDEPEMKRKCHGLEMKNQELMTRNKELGAKMKEVQDLNIRLQRALLEKLSCPHCEKKDVKDPRNSKEVPTRHTTFPPSSPEIVPEEEPCGMERSDGPSKYKTTGDKVHIGQNVWLPVKTWEMLQLQNKNSVFVKNLAVAIWGSDKLKDKSVDGKACNRFKGNAAKPPLSPVKLDTMKACYEDRLERQNLSKEEFAIEQKKFKKFITEKIMDLNRTQRKKDQ</sequence>
<gene>
    <name evidence="4" type="ORF">BSL78_23813</name>
</gene>
<evidence type="ECO:0000256" key="2">
    <source>
        <dbReference type="SAM" id="MobiDB-lite"/>
    </source>
</evidence>
<comment type="caution">
    <text evidence="4">The sequence shown here is derived from an EMBL/GenBank/DDBJ whole genome shotgun (WGS) entry which is preliminary data.</text>
</comment>
<evidence type="ECO:0000313" key="4">
    <source>
        <dbReference type="EMBL" id="PIK39349.1"/>
    </source>
</evidence>
<evidence type="ECO:0000313" key="5">
    <source>
        <dbReference type="Proteomes" id="UP000230750"/>
    </source>
</evidence>
<evidence type="ECO:0000256" key="1">
    <source>
        <dbReference type="SAM" id="Coils"/>
    </source>
</evidence>
<proteinExistence type="predicted"/>
<dbReference type="PANTHER" id="PTHR14628:SF1">
    <property type="entry name" value="BEN DOMAIN-CONTAINING PROTEIN 5"/>
    <property type="match status" value="1"/>
</dbReference>
<organism evidence="4 5">
    <name type="scientific">Stichopus japonicus</name>
    <name type="common">Sea cucumber</name>
    <dbReference type="NCBI Taxonomy" id="307972"/>
    <lineage>
        <taxon>Eukaryota</taxon>
        <taxon>Metazoa</taxon>
        <taxon>Echinodermata</taxon>
        <taxon>Eleutherozoa</taxon>
        <taxon>Echinozoa</taxon>
        <taxon>Holothuroidea</taxon>
        <taxon>Aspidochirotacea</taxon>
        <taxon>Aspidochirotida</taxon>
        <taxon>Stichopodidae</taxon>
        <taxon>Apostichopus</taxon>
    </lineage>
</organism>
<dbReference type="InterPro" id="IPR018379">
    <property type="entry name" value="BEN_domain"/>
</dbReference>
<feature type="coiled-coil region" evidence="1">
    <location>
        <begin position="173"/>
        <end position="200"/>
    </location>
</feature>
<accession>A0A2G8JUH1</accession>
<dbReference type="InterPro" id="IPR040391">
    <property type="entry name" value="BEND5"/>
</dbReference>
<dbReference type="SMART" id="SM01025">
    <property type="entry name" value="BEN"/>
    <property type="match status" value="1"/>
</dbReference>
<protein>
    <submittedName>
        <fullName evidence="4">Putative BEN domain-containing protein 5</fullName>
    </submittedName>
</protein>
<dbReference type="Pfam" id="PF10523">
    <property type="entry name" value="BEN"/>
    <property type="match status" value="1"/>
</dbReference>
<keyword evidence="5" id="KW-1185">Reference proteome</keyword>
<dbReference type="Gene3D" id="1.10.10.2590">
    <property type="entry name" value="BEN domain"/>
    <property type="match status" value="1"/>
</dbReference>
<dbReference type="PANTHER" id="PTHR14628">
    <property type="entry name" value="BEN DOMAIN-CONTAINING PROTEIN 5"/>
    <property type="match status" value="1"/>
</dbReference>
<dbReference type="STRING" id="307972.A0A2G8JUH1"/>
<feature type="compositionally biased region" description="Basic and acidic residues" evidence="2">
    <location>
        <begin position="212"/>
        <end position="226"/>
    </location>
</feature>
<evidence type="ECO:0000259" key="3">
    <source>
        <dbReference type="PROSITE" id="PS51457"/>
    </source>
</evidence>
<dbReference type="Proteomes" id="UP000230750">
    <property type="component" value="Unassembled WGS sequence"/>
</dbReference>
<feature type="region of interest" description="Disordered" evidence="2">
    <location>
        <begin position="212"/>
        <end position="259"/>
    </location>
</feature>
<name>A0A2G8JUH1_STIJA</name>
<reference evidence="4 5" key="1">
    <citation type="journal article" date="2017" name="PLoS Biol.">
        <title>The sea cucumber genome provides insights into morphological evolution and visceral regeneration.</title>
        <authorList>
            <person name="Zhang X."/>
            <person name="Sun L."/>
            <person name="Yuan J."/>
            <person name="Sun Y."/>
            <person name="Gao Y."/>
            <person name="Zhang L."/>
            <person name="Li S."/>
            <person name="Dai H."/>
            <person name="Hamel J.F."/>
            <person name="Liu C."/>
            <person name="Yu Y."/>
            <person name="Liu S."/>
            <person name="Lin W."/>
            <person name="Guo K."/>
            <person name="Jin S."/>
            <person name="Xu P."/>
            <person name="Storey K.B."/>
            <person name="Huan P."/>
            <person name="Zhang T."/>
            <person name="Zhou Y."/>
            <person name="Zhang J."/>
            <person name="Lin C."/>
            <person name="Li X."/>
            <person name="Xing L."/>
            <person name="Huo D."/>
            <person name="Sun M."/>
            <person name="Wang L."/>
            <person name="Mercier A."/>
            <person name="Li F."/>
            <person name="Yang H."/>
            <person name="Xiang J."/>
        </authorList>
    </citation>
    <scope>NUCLEOTIDE SEQUENCE [LARGE SCALE GENOMIC DNA]</scope>
    <source>
        <strain evidence="4">Shaxun</strain>
        <tissue evidence="4">Muscle</tissue>
    </source>
</reference>
<dbReference type="GO" id="GO:0045892">
    <property type="term" value="P:negative regulation of DNA-templated transcription"/>
    <property type="evidence" value="ECO:0007669"/>
    <property type="project" value="InterPro"/>
</dbReference>
<dbReference type="EMBL" id="MRZV01001249">
    <property type="protein sequence ID" value="PIK39349.1"/>
    <property type="molecule type" value="Genomic_DNA"/>
</dbReference>
<feature type="compositionally biased region" description="Basic and acidic residues" evidence="2">
    <location>
        <begin position="116"/>
        <end position="133"/>
    </location>
</feature>
<dbReference type="OrthoDB" id="10070749at2759"/>
<feature type="compositionally biased region" description="Basic and acidic residues" evidence="2">
    <location>
        <begin position="246"/>
        <end position="259"/>
    </location>
</feature>
<dbReference type="PROSITE" id="PS51457">
    <property type="entry name" value="BEN"/>
    <property type="match status" value="1"/>
</dbReference>
<feature type="region of interest" description="Disordered" evidence="2">
    <location>
        <begin position="101"/>
        <end position="139"/>
    </location>
</feature>
<dbReference type="GO" id="GO:0003677">
    <property type="term" value="F:DNA binding"/>
    <property type="evidence" value="ECO:0007669"/>
    <property type="project" value="InterPro"/>
</dbReference>
<feature type="domain" description="BEN" evidence="3">
    <location>
        <begin position="266"/>
        <end position="372"/>
    </location>
</feature>
<dbReference type="AlphaFoldDB" id="A0A2G8JUH1"/>